<feature type="non-terminal residue" evidence="1">
    <location>
        <position position="1"/>
    </location>
</feature>
<comment type="caution">
    <text evidence="1">The sequence shown here is derived from an EMBL/GenBank/DDBJ whole genome shotgun (WGS) entry which is preliminary data.</text>
</comment>
<proteinExistence type="predicted"/>
<sequence>QKQIQWLFVKGFFPYTEKQIKGWVSIKNFKIEVGKPDLSFDTFWEAYNHKVKKAMSEKSWKRLSQKDQMQAIEHIVVYDKYLHRKHIAKAAPSTYLNQRYWEDNHGSIH</sequence>
<dbReference type="Proteomes" id="UP000263268">
    <property type="component" value="Unassembled WGS sequence"/>
</dbReference>
<dbReference type="AlphaFoldDB" id="A0A3D6BV77"/>
<reference evidence="1 2" key="1">
    <citation type="journal article" date="2018" name="Nat. Biotechnol.">
        <title>A standardized bacterial taxonomy based on genome phylogeny substantially revises the tree of life.</title>
        <authorList>
            <person name="Parks D.H."/>
            <person name="Chuvochina M."/>
            <person name="Waite D.W."/>
            <person name="Rinke C."/>
            <person name="Skarshewski A."/>
            <person name="Chaumeil P.A."/>
            <person name="Hugenholtz P."/>
        </authorList>
    </citation>
    <scope>NUCLEOTIDE SEQUENCE [LARGE SCALE GENOMIC DNA]</scope>
    <source>
        <strain evidence="1">UBA10227</strain>
    </source>
</reference>
<name>A0A3D6BV77_9FLAO</name>
<evidence type="ECO:0000313" key="2">
    <source>
        <dbReference type="Proteomes" id="UP000263268"/>
    </source>
</evidence>
<evidence type="ECO:0000313" key="1">
    <source>
        <dbReference type="EMBL" id="HCY83153.1"/>
    </source>
</evidence>
<organism evidence="1 2">
    <name type="scientific">Xanthomarina gelatinilytica</name>
    <dbReference type="NCBI Taxonomy" id="1137281"/>
    <lineage>
        <taxon>Bacteria</taxon>
        <taxon>Pseudomonadati</taxon>
        <taxon>Bacteroidota</taxon>
        <taxon>Flavobacteriia</taxon>
        <taxon>Flavobacteriales</taxon>
        <taxon>Flavobacteriaceae</taxon>
        <taxon>Xanthomarina</taxon>
    </lineage>
</organism>
<gene>
    <name evidence="1" type="ORF">DHV22_16900</name>
</gene>
<dbReference type="EMBL" id="DPRK01000270">
    <property type="protein sequence ID" value="HCY83153.1"/>
    <property type="molecule type" value="Genomic_DNA"/>
</dbReference>
<protein>
    <submittedName>
        <fullName evidence="1">Uncharacterized protein</fullName>
    </submittedName>
</protein>
<accession>A0A3D6BV77</accession>